<dbReference type="InterPro" id="IPR004948">
    <property type="entry name" value="Nuc-triphosphatase_THEP1"/>
</dbReference>
<proteinExistence type="predicted"/>
<organism evidence="1">
    <name type="scientific">human gut metagenome</name>
    <dbReference type="NCBI Taxonomy" id="408170"/>
    <lineage>
        <taxon>unclassified sequences</taxon>
        <taxon>metagenomes</taxon>
        <taxon>organismal metagenomes</taxon>
    </lineage>
</organism>
<dbReference type="InterPro" id="IPR027417">
    <property type="entry name" value="P-loop_NTPase"/>
</dbReference>
<dbReference type="AlphaFoldDB" id="K1U3F8"/>
<accession>K1U3F8</accession>
<sequence>KSTLIRRLAALYPGPVSGFVTKRLTTADGEGMFPIYIHPAAQPEDRRQYGPENLAGRCDSRRSARYTPVFDEWGPRLLAGPGLLVMDELGFLERDASRFQAAVLAALRGPQPVLAAVKNRDDPFLRAVRSVPGVRVLYITRDNREGLYRALARELDRVHPAE</sequence>
<dbReference type="SUPFAM" id="SSF52540">
    <property type="entry name" value="P-loop containing nucleoside triphosphate hydrolases"/>
    <property type="match status" value="1"/>
</dbReference>
<feature type="non-terminal residue" evidence="1">
    <location>
        <position position="1"/>
    </location>
</feature>
<dbReference type="Gene3D" id="3.40.50.300">
    <property type="entry name" value="P-loop containing nucleotide triphosphate hydrolases"/>
    <property type="match status" value="1"/>
</dbReference>
<name>K1U3F8_9ZZZZ</name>
<dbReference type="GO" id="GO:0017111">
    <property type="term" value="F:ribonucleoside triphosphate phosphatase activity"/>
    <property type="evidence" value="ECO:0007669"/>
    <property type="project" value="UniProtKB-EC"/>
</dbReference>
<protein>
    <submittedName>
        <fullName evidence="1">Protein containing DUF265</fullName>
        <ecNumber evidence="1">3.6.1.15</ecNumber>
    </submittedName>
</protein>
<dbReference type="EMBL" id="AJWY01001451">
    <property type="protein sequence ID" value="EKC79762.1"/>
    <property type="molecule type" value="Genomic_DNA"/>
</dbReference>
<dbReference type="Pfam" id="PF03266">
    <property type="entry name" value="NTPase_1"/>
    <property type="match status" value="1"/>
</dbReference>
<dbReference type="EC" id="3.6.1.15" evidence="1"/>
<evidence type="ECO:0000313" key="1">
    <source>
        <dbReference type="EMBL" id="EKC79762.1"/>
    </source>
</evidence>
<comment type="caution">
    <text evidence="1">The sequence shown here is derived from an EMBL/GenBank/DDBJ whole genome shotgun (WGS) entry which is preliminary data.</text>
</comment>
<keyword evidence="1" id="KW-0378">Hydrolase</keyword>
<gene>
    <name evidence="1" type="ORF">LEA_02097</name>
</gene>
<reference evidence="1" key="1">
    <citation type="journal article" date="2013" name="Environ. Microbiol.">
        <title>Microbiota from the distal guts of lean and obese adolescents exhibit partial functional redundancy besides clear differences in community structure.</title>
        <authorList>
            <person name="Ferrer M."/>
            <person name="Ruiz A."/>
            <person name="Lanza F."/>
            <person name="Haange S.B."/>
            <person name="Oberbach A."/>
            <person name="Till H."/>
            <person name="Bargiela R."/>
            <person name="Campoy C."/>
            <person name="Segura M.T."/>
            <person name="Richter M."/>
            <person name="von Bergen M."/>
            <person name="Seifert J."/>
            <person name="Suarez A."/>
        </authorList>
    </citation>
    <scope>NUCLEOTIDE SEQUENCE</scope>
</reference>